<dbReference type="Proteomes" id="UP000799439">
    <property type="component" value="Unassembled WGS sequence"/>
</dbReference>
<comment type="caution">
    <text evidence="2">The sequence shown here is derived from an EMBL/GenBank/DDBJ whole genome shotgun (WGS) entry which is preliminary data.</text>
</comment>
<accession>A0A9P4IXQ9</accession>
<evidence type="ECO:0000256" key="1">
    <source>
        <dbReference type="SAM" id="MobiDB-lite"/>
    </source>
</evidence>
<proteinExistence type="predicted"/>
<gene>
    <name evidence="2" type="ORF">K461DRAFT_308670</name>
</gene>
<protein>
    <submittedName>
        <fullName evidence="2">Uncharacterized protein</fullName>
    </submittedName>
</protein>
<feature type="region of interest" description="Disordered" evidence="1">
    <location>
        <begin position="1"/>
        <end position="72"/>
    </location>
</feature>
<dbReference type="EMBL" id="ML996089">
    <property type="protein sequence ID" value="KAF2150789.1"/>
    <property type="molecule type" value="Genomic_DNA"/>
</dbReference>
<evidence type="ECO:0000313" key="3">
    <source>
        <dbReference type="Proteomes" id="UP000799439"/>
    </source>
</evidence>
<keyword evidence="3" id="KW-1185">Reference proteome</keyword>
<feature type="compositionally biased region" description="Low complexity" evidence="1">
    <location>
        <begin position="33"/>
        <end position="51"/>
    </location>
</feature>
<dbReference type="AlphaFoldDB" id="A0A9P4IXQ9"/>
<evidence type="ECO:0000313" key="2">
    <source>
        <dbReference type="EMBL" id="KAF2150789.1"/>
    </source>
</evidence>
<sequence length="192" mass="20644">MQCQGTGGRRRDSDMGSPAPKPKRRHVVRPGCLGLAAAAEAGTTEATTEAGKAYGSDTAPRRAIGGPRPHTSDALPVWSARMSLATLLAWHDGTPTGTDHANRARLQHHPSLFGPLARSPARQNQRPTSGGKVRTVRLTLILRSFQNAAYGKARKLSQTVYKTHARLRLVGLVSRQLATDRACADNRGREGQ</sequence>
<feature type="region of interest" description="Disordered" evidence="1">
    <location>
        <begin position="111"/>
        <end position="132"/>
    </location>
</feature>
<organism evidence="2 3">
    <name type="scientific">Myriangium duriaei CBS 260.36</name>
    <dbReference type="NCBI Taxonomy" id="1168546"/>
    <lineage>
        <taxon>Eukaryota</taxon>
        <taxon>Fungi</taxon>
        <taxon>Dikarya</taxon>
        <taxon>Ascomycota</taxon>
        <taxon>Pezizomycotina</taxon>
        <taxon>Dothideomycetes</taxon>
        <taxon>Dothideomycetidae</taxon>
        <taxon>Myriangiales</taxon>
        <taxon>Myriangiaceae</taxon>
        <taxon>Myriangium</taxon>
    </lineage>
</organism>
<reference evidence="2" key="1">
    <citation type="journal article" date="2020" name="Stud. Mycol.">
        <title>101 Dothideomycetes genomes: a test case for predicting lifestyles and emergence of pathogens.</title>
        <authorList>
            <person name="Haridas S."/>
            <person name="Albert R."/>
            <person name="Binder M."/>
            <person name="Bloem J."/>
            <person name="Labutti K."/>
            <person name="Salamov A."/>
            <person name="Andreopoulos B."/>
            <person name="Baker S."/>
            <person name="Barry K."/>
            <person name="Bills G."/>
            <person name="Bluhm B."/>
            <person name="Cannon C."/>
            <person name="Castanera R."/>
            <person name="Culley D."/>
            <person name="Daum C."/>
            <person name="Ezra D."/>
            <person name="Gonzalez J."/>
            <person name="Henrissat B."/>
            <person name="Kuo A."/>
            <person name="Liang C."/>
            <person name="Lipzen A."/>
            <person name="Lutzoni F."/>
            <person name="Magnuson J."/>
            <person name="Mondo S."/>
            <person name="Nolan M."/>
            <person name="Ohm R."/>
            <person name="Pangilinan J."/>
            <person name="Park H.-J."/>
            <person name="Ramirez L."/>
            <person name="Alfaro M."/>
            <person name="Sun H."/>
            <person name="Tritt A."/>
            <person name="Yoshinaga Y."/>
            <person name="Zwiers L.-H."/>
            <person name="Turgeon B."/>
            <person name="Goodwin S."/>
            <person name="Spatafora J."/>
            <person name="Crous P."/>
            <person name="Grigoriev I."/>
        </authorList>
    </citation>
    <scope>NUCLEOTIDE SEQUENCE</scope>
    <source>
        <strain evidence="2">CBS 260.36</strain>
    </source>
</reference>
<name>A0A9P4IXQ9_9PEZI</name>